<proteinExistence type="inferred from homology"/>
<dbReference type="PANTHER" id="PTHR47235">
    <property type="entry name" value="BLR6548 PROTEIN"/>
    <property type="match status" value="1"/>
</dbReference>
<protein>
    <submittedName>
        <fullName evidence="4">ABC transporter substrate-binding protein</fullName>
    </submittedName>
</protein>
<accession>A0ABW2HVM1</accession>
<dbReference type="RefSeq" id="WP_378968944.1">
    <property type="nucleotide sequence ID" value="NZ_JBHTBJ010000010.1"/>
</dbReference>
<comment type="caution">
    <text evidence="4">The sequence shown here is derived from an EMBL/GenBank/DDBJ whole genome shotgun (WGS) entry which is preliminary data.</text>
</comment>
<dbReference type="EMBL" id="JBHTBJ010000010">
    <property type="protein sequence ID" value="MFC7275630.1"/>
    <property type="molecule type" value="Genomic_DNA"/>
</dbReference>
<organism evidence="4 5">
    <name type="scientific">Paractinoplanes rhizophilus</name>
    <dbReference type="NCBI Taxonomy" id="1416877"/>
    <lineage>
        <taxon>Bacteria</taxon>
        <taxon>Bacillati</taxon>
        <taxon>Actinomycetota</taxon>
        <taxon>Actinomycetes</taxon>
        <taxon>Micromonosporales</taxon>
        <taxon>Micromonosporaceae</taxon>
        <taxon>Paractinoplanes</taxon>
    </lineage>
</organism>
<gene>
    <name evidence="4" type="ORF">ACFQS1_16700</name>
</gene>
<dbReference type="SUPFAM" id="SSF53822">
    <property type="entry name" value="Periplasmic binding protein-like I"/>
    <property type="match status" value="1"/>
</dbReference>
<reference evidence="5" key="1">
    <citation type="journal article" date="2019" name="Int. J. Syst. Evol. Microbiol.">
        <title>The Global Catalogue of Microorganisms (GCM) 10K type strain sequencing project: providing services to taxonomists for standard genome sequencing and annotation.</title>
        <authorList>
            <consortium name="The Broad Institute Genomics Platform"/>
            <consortium name="The Broad Institute Genome Sequencing Center for Infectious Disease"/>
            <person name="Wu L."/>
            <person name="Ma J."/>
        </authorList>
    </citation>
    <scope>NUCLEOTIDE SEQUENCE [LARGE SCALE GENOMIC DNA]</scope>
    <source>
        <strain evidence="5">XZYJT-10</strain>
    </source>
</reference>
<name>A0ABW2HVM1_9ACTN</name>
<evidence type="ECO:0000313" key="4">
    <source>
        <dbReference type="EMBL" id="MFC7275630.1"/>
    </source>
</evidence>
<dbReference type="PANTHER" id="PTHR47235:SF1">
    <property type="entry name" value="BLR6548 PROTEIN"/>
    <property type="match status" value="1"/>
</dbReference>
<evidence type="ECO:0000313" key="5">
    <source>
        <dbReference type="Proteomes" id="UP001596548"/>
    </source>
</evidence>
<keyword evidence="5" id="KW-1185">Reference proteome</keyword>
<dbReference type="InterPro" id="IPR028081">
    <property type="entry name" value="Leu-bd"/>
</dbReference>
<evidence type="ECO:0000256" key="2">
    <source>
        <dbReference type="ARBA" id="ARBA00022729"/>
    </source>
</evidence>
<dbReference type="CDD" id="cd06343">
    <property type="entry name" value="PBP1_ABC_ligand_binding-like"/>
    <property type="match status" value="1"/>
</dbReference>
<dbReference type="Proteomes" id="UP001596548">
    <property type="component" value="Unassembled WGS sequence"/>
</dbReference>
<sequence length="435" mass="45254">MSLQSGQGWWRGGPTGKRAAAVLAALLLVAGCSNGNGNGSGGSSDTPGVTDSEILVGTHQPLTGPAAAGYSSIAPATKAYFDYVNANGGVHGRKINYKIMDDGYNPANTQTVVRQLVLQDKVFAILNGLGTPTHTGVLDFLKTNRVPDLFVASGSRSWNQPDKYPGTFGFNPDYTVEGKILATYVKETYPGKKVCFLGQDDDFGRDSLAGIEKILGAVTAKQNYVTSNPNVGPQMGALKAAACDVVMLATIPGFTALAVGTAAKIGFKPNFVVSNVGSDPTTVSKTLGAAAPLLEGLVAANYLPLATDDANPWIQLYKKVNSQYNGNAEFDNNVVYGMSVGYLFVQALQAAGKDLTRDKLTEAVQKGGFTGPGLVPVRYSAQDHSGYAGEQLTKLTGGKAVYFGTPYTTDDKDGAVTAYSGAAAAPPQNGIPAAQ</sequence>
<feature type="domain" description="Leucine-binding protein" evidence="3">
    <location>
        <begin position="54"/>
        <end position="392"/>
    </location>
</feature>
<evidence type="ECO:0000259" key="3">
    <source>
        <dbReference type="Pfam" id="PF13458"/>
    </source>
</evidence>
<dbReference type="InterPro" id="IPR028082">
    <property type="entry name" value="Peripla_BP_I"/>
</dbReference>
<comment type="similarity">
    <text evidence="1">Belongs to the leucine-binding protein family.</text>
</comment>
<evidence type="ECO:0000256" key="1">
    <source>
        <dbReference type="ARBA" id="ARBA00010062"/>
    </source>
</evidence>
<keyword evidence="2" id="KW-0732">Signal</keyword>
<dbReference type="Pfam" id="PF13458">
    <property type="entry name" value="Peripla_BP_6"/>
    <property type="match status" value="1"/>
</dbReference>
<dbReference type="Gene3D" id="3.40.50.2300">
    <property type="match status" value="2"/>
</dbReference>